<evidence type="ECO:0000313" key="10">
    <source>
        <dbReference type="Proteomes" id="UP000193685"/>
    </source>
</evidence>
<dbReference type="Pfam" id="PF06984">
    <property type="entry name" value="MRP-L47"/>
    <property type="match status" value="1"/>
</dbReference>
<comment type="similarity">
    <text evidence="2">Belongs to the universal ribosomal protein uL29 family.</text>
</comment>
<dbReference type="InterPro" id="IPR010729">
    <property type="entry name" value="Ribosomal_uL29_mit"/>
</dbReference>
<dbReference type="STRING" id="56484.A0A1Y2FQ84"/>
<keyword evidence="10" id="KW-1185">Reference proteome</keyword>
<dbReference type="Proteomes" id="UP000193685">
    <property type="component" value="Unassembled WGS sequence"/>
</dbReference>
<feature type="region of interest" description="Disordered" evidence="8">
    <location>
        <begin position="1"/>
        <end position="28"/>
    </location>
</feature>
<keyword evidence="4" id="KW-0496">Mitochondrion</keyword>
<dbReference type="AlphaFoldDB" id="A0A1Y2FQ84"/>
<accession>A0A1Y2FQ84</accession>
<dbReference type="RefSeq" id="XP_040726648.1">
    <property type="nucleotide sequence ID" value="XM_040867615.1"/>
</dbReference>
<protein>
    <recommendedName>
        <fullName evidence="6">Large ribosomal subunit protein uL29m</fullName>
    </recommendedName>
    <alternativeName>
        <fullName evidence="7">54S ribosomal protein L4, mitochondrial</fullName>
    </alternativeName>
</protein>
<name>A0A1Y2FQ84_PROLT</name>
<sequence length="174" mass="20104">MRRKPQTHPLLPVPNAKKKPIPTPENHPLWQFFRPDKQTMTSPAEDAKHGRSWTAQELRRKSFDDLHALWIICLKERNIMATQRHERKRQQLPKAGAKEASNRDWTVRRTMAGIKFVLNERFIGWTEAVELAKAEGLIEAPPQEQLETPAIQEKAYDAVLQDSVTPAREERVSA</sequence>
<dbReference type="OMA" id="KFVLWER"/>
<evidence type="ECO:0000256" key="3">
    <source>
        <dbReference type="ARBA" id="ARBA00022980"/>
    </source>
</evidence>
<evidence type="ECO:0000313" key="9">
    <source>
        <dbReference type="EMBL" id="ORY84865.1"/>
    </source>
</evidence>
<dbReference type="Gene3D" id="6.10.330.20">
    <property type="match status" value="1"/>
</dbReference>
<dbReference type="InterPro" id="IPR038340">
    <property type="entry name" value="MRP-L47_sf"/>
</dbReference>
<evidence type="ECO:0000256" key="5">
    <source>
        <dbReference type="ARBA" id="ARBA00023274"/>
    </source>
</evidence>
<evidence type="ECO:0000256" key="8">
    <source>
        <dbReference type="SAM" id="MobiDB-lite"/>
    </source>
</evidence>
<dbReference type="EMBL" id="MCFI01000005">
    <property type="protein sequence ID" value="ORY84865.1"/>
    <property type="molecule type" value="Genomic_DNA"/>
</dbReference>
<gene>
    <name evidence="9" type="ORF">BCR37DRAFT_345324</name>
</gene>
<evidence type="ECO:0000256" key="4">
    <source>
        <dbReference type="ARBA" id="ARBA00023128"/>
    </source>
</evidence>
<evidence type="ECO:0000256" key="2">
    <source>
        <dbReference type="ARBA" id="ARBA00009254"/>
    </source>
</evidence>
<evidence type="ECO:0000256" key="1">
    <source>
        <dbReference type="ARBA" id="ARBA00004173"/>
    </source>
</evidence>
<dbReference type="PANTHER" id="PTHR21183">
    <property type="entry name" value="RIBOSOMAL PROTEIN L47, MITOCHONDRIAL-RELATED"/>
    <property type="match status" value="1"/>
</dbReference>
<dbReference type="GeneID" id="63784214"/>
<proteinExistence type="inferred from homology"/>
<dbReference type="OrthoDB" id="270763at2759"/>
<reference evidence="9 10" key="1">
    <citation type="submission" date="2016-07" db="EMBL/GenBank/DDBJ databases">
        <title>Pervasive Adenine N6-methylation of Active Genes in Fungi.</title>
        <authorList>
            <consortium name="DOE Joint Genome Institute"/>
            <person name="Mondo S.J."/>
            <person name="Dannebaum R.O."/>
            <person name="Kuo R.C."/>
            <person name="Labutti K."/>
            <person name="Haridas S."/>
            <person name="Kuo A."/>
            <person name="Salamov A."/>
            <person name="Ahrendt S.R."/>
            <person name="Lipzen A."/>
            <person name="Sullivan W."/>
            <person name="Andreopoulos W.B."/>
            <person name="Clum A."/>
            <person name="Lindquist E."/>
            <person name="Daum C."/>
            <person name="Ramamoorthy G.K."/>
            <person name="Gryganskyi A."/>
            <person name="Culley D."/>
            <person name="Magnuson J.K."/>
            <person name="James T.Y."/>
            <person name="O'Malley M.A."/>
            <person name="Stajich J.E."/>
            <person name="Spatafora J.W."/>
            <person name="Visel A."/>
            <person name="Grigoriev I.V."/>
        </authorList>
    </citation>
    <scope>NUCLEOTIDE SEQUENCE [LARGE SCALE GENOMIC DNA]</scope>
    <source>
        <strain evidence="9 10">12-1054</strain>
    </source>
</reference>
<comment type="caution">
    <text evidence="9">The sequence shown here is derived from an EMBL/GenBank/DDBJ whole genome shotgun (WGS) entry which is preliminary data.</text>
</comment>
<dbReference type="GO" id="GO:0005762">
    <property type="term" value="C:mitochondrial large ribosomal subunit"/>
    <property type="evidence" value="ECO:0007669"/>
    <property type="project" value="TreeGrafter"/>
</dbReference>
<keyword evidence="5" id="KW-0687">Ribonucleoprotein</keyword>
<dbReference type="GO" id="GO:0032543">
    <property type="term" value="P:mitochondrial translation"/>
    <property type="evidence" value="ECO:0007669"/>
    <property type="project" value="TreeGrafter"/>
</dbReference>
<evidence type="ECO:0000256" key="7">
    <source>
        <dbReference type="ARBA" id="ARBA00035399"/>
    </source>
</evidence>
<dbReference type="PANTHER" id="PTHR21183:SF18">
    <property type="entry name" value="LARGE RIBOSOMAL SUBUNIT PROTEIN UL29M"/>
    <property type="match status" value="1"/>
</dbReference>
<comment type="subcellular location">
    <subcellularLocation>
        <location evidence="1">Mitochondrion</location>
    </subcellularLocation>
</comment>
<keyword evidence="3 9" id="KW-0689">Ribosomal protein</keyword>
<evidence type="ECO:0000256" key="6">
    <source>
        <dbReference type="ARBA" id="ARBA00035289"/>
    </source>
</evidence>
<dbReference type="GO" id="GO:0003735">
    <property type="term" value="F:structural constituent of ribosome"/>
    <property type="evidence" value="ECO:0007669"/>
    <property type="project" value="InterPro"/>
</dbReference>
<organism evidence="9 10">
    <name type="scientific">Protomyces lactucae-debilis</name>
    <dbReference type="NCBI Taxonomy" id="2754530"/>
    <lineage>
        <taxon>Eukaryota</taxon>
        <taxon>Fungi</taxon>
        <taxon>Dikarya</taxon>
        <taxon>Ascomycota</taxon>
        <taxon>Taphrinomycotina</taxon>
        <taxon>Taphrinomycetes</taxon>
        <taxon>Taphrinales</taxon>
        <taxon>Protomycetaceae</taxon>
        <taxon>Protomyces</taxon>
    </lineage>
</organism>